<feature type="transmembrane region" description="Helical" evidence="19">
    <location>
        <begin position="104"/>
        <end position="125"/>
    </location>
</feature>
<evidence type="ECO:0000256" key="17">
    <source>
        <dbReference type="PIRSR" id="PIRSR600829-3"/>
    </source>
</evidence>
<keyword evidence="10 19" id="KW-1133">Transmembrane helix</keyword>
<keyword evidence="5" id="KW-0808">Transferase</keyword>
<feature type="binding site" evidence="18">
    <location>
        <position position="36"/>
    </location>
    <ligand>
        <name>a divalent metal cation</name>
        <dbReference type="ChEBI" id="CHEBI:60240"/>
    </ligand>
</feature>
<dbReference type="PANTHER" id="PTHR34299">
    <property type="entry name" value="DIACYLGLYCEROL KINASE"/>
    <property type="match status" value="1"/>
</dbReference>
<organism evidence="20 21">
    <name type="scientific">Spiroplasma clarkii</name>
    <dbReference type="NCBI Taxonomy" id="2139"/>
    <lineage>
        <taxon>Bacteria</taxon>
        <taxon>Bacillati</taxon>
        <taxon>Mycoplasmatota</taxon>
        <taxon>Mollicutes</taxon>
        <taxon>Entomoplasmatales</taxon>
        <taxon>Spiroplasmataceae</taxon>
        <taxon>Spiroplasma</taxon>
    </lineage>
</organism>
<sequence>MADKDKKIKKRANVGIRVKNKFGNAARGVITALKEESTLIVYLIVIVLCVGLGIWLKISTIEWSILILTIGVVVGFEFVNTSIENFVDLLSFEYNIKAKKIKDICAAASIINAICSVAIGFLLFLPKLIDFIMSVTS</sequence>
<dbReference type="AlphaFoldDB" id="A0A2K8KKS2"/>
<keyword evidence="7 17" id="KW-0547">Nucleotide-binding</keyword>
<dbReference type="PROSITE" id="PS01069">
    <property type="entry name" value="DAGK_PROKAR"/>
    <property type="match status" value="1"/>
</dbReference>
<feature type="binding site" evidence="17">
    <location>
        <position position="84"/>
    </location>
    <ligand>
        <name>ATP</name>
        <dbReference type="ChEBI" id="CHEBI:30616"/>
    </ligand>
</feature>
<comment type="similarity">
    <text evidence="2">Belongs to the bacterial diacylglycerol kinase family.</text>
</comment>
<proteinExistence type="inferred from homology"/>
<feature type="binding site" evidence="18">
    <location>
        <position position="84"/>
    </location>
    <ligand>
        <name>a divalent metal cation</name>
        <dbReference type="ChEBI" id="CHEBI:60240"/>
    </ligand>
</feature>
<accession>A0A2K8KKS2</accession>
<keyword evidence="12 19" id="KW-0472">Membrane</keyword>
<feature type="binding site" evidence="16">
    <location>
        <position position="77"/>
    </location>
    <ligand>
        <name>substrate</name>
    </ligand>
</feature>
<evidence type="ECO:0000256" key="13">
    <source>
        <dbReference type="ARBA" id="ARBA00023209"/>
    </source>
</evidence>
<dbReference type="GO" id="GO:0008654">
    <property type="term" value="P:phospholipid biosynthetic process"/>
    <property type="evidence" value="ECO:0007669"/>
    <property type="project" value="UniProtKB-KW"/>
</dbReference>
<comment type="cofactor">
    <cofactor evidence="18">
        <name>Mg(2+)</name>
        <dbReference type="ChEBI" id="CHEBI:18420"/>
    </cofactor>
    <text evidence="18">Mn(2+), Zn(2+), Cd(2+) and Co(2+) support activity to lesser extents.</text>
</comment>
<feature type="binding site" evidence="17">
    <location>
        <begin position="102"/>
        <end position="103"/>
    </location>
    <ligand>
        <name>ATP</name>
        <dbReference type="ChEBI" id="CHEBI:30616"/>
    </ligand>
</feature>
<gene>
    <name evidence="20" type="primary">dgkA</name>
    <name evidence="20" type="ORF">SCLAR_v1c05520</name>
</gene>
<keyword evidence="18" id="KW-0460">Magnesium</keyword>
<evidence type="ECO:0000256" key="19">
    <source>
        <dbReference type="SAM" id="Phobius"/>
    </source>
</evidence>
<evidence type="ECO:0000256" key="1">
    <source>
        <dbReference type="ARBA" id="ARBA00004651"/>
    </source>
</evidence>
<keyword evidence="14" id="KW-1208">Phospholipid metabolism</keyword>
<evidence type="ECO:0000256" key="4">
    <source>
        <dbReference type="ARBA" id="ARBA00022516"/>
    </source>
</evidence>
<reference evidence="20 21" key="1">
    <citation type="submission" date="2017-11" db="EMBL/GenBank/DDBJ databases">
        <title>Complete genome sequence of Spiroplasma clarkii CN-5 (DSM 19994).</title>
        <authorList>
            <person name="Tsai Y.-M."/>
            <person name="Chang A."/>
            <person name="Lo W.-S."/>
            <person name="Kuo C.-H."/>
        </authorList>
    </citation>
    <scope>NUCLEOTIDE SEQUENCE [LARGE SCALE GENOMIC DNA]</scope>
    <source>
        <strain evidence="20 21">CN-5</strain>
    </source>
</reference>
<dbReference type="InterPro" id="IPR036945">
    <property type="entry name" value="DAGK_sf"/>
</dbReference>
<comment type="subcellular location">
    <subcellularLocation>
        <location evidence="1">Cell membrane</location>
        <topology evidence="1">Multi-pass membrane protein</topology>
    </subcellularLocation>
</comment>
<evidence type="ECO:0000256" key="2">
    <source>
        <dbReference type="ARBA" id="ARBA00005967"/>
    </source>
</evidence>
<evidence type="ECO:0000256" key="8">
    <source>
        <dbReference type="ARBA" id="ARBA00022777"/>
    </source>
</evidence>
<dbReference type="InterPro" id="IPR033717">
    <property type="entry name" value="UDPK"/>
</dbReference>
<dbReference type="EMBL" id="CP024870">
    <property type="protein sequence ID" value="ATX70871.1"/>
    <property type="molecule type" value="Genomic_DNA"/>
</dbReference>
<evidence type="ECO:0000256" key="15">
    <source>
        <dbReference type="PIRSR" id="PIRSR600829-1"/>
    </source>
</evidence>
<dbReference type="PANTHER" id="PTHR34299:SF1">
    <property type="entry name" value="DIACYLGLYCEROL KINASE"/>
    <property type="match status" value="1"/>
</dbReference>
<evidence type="ECO:0000256" key="5">
    <source>
        <dbReference type="ARBA" id="ARBA00022679"/>
    </source>
</evidence>
<evidence type="ECO:0000256" key="10">
    <source>
        <dbReference type="ARBA" id="ARBA00022989"/>
    </source>
</evidence>
<dbReference type="CDD" id="cd14265">
    <property type="entry name" value="UDPK_IM_like"/>
    <property type="match status" value="1"/>
</dbReference>
<keyword evidence="18" id="KW-0479">Metal-binding</keyword>
<feature type="active site" description="Proton acceptor" evidence="15">
    <location>
        <position position="77"/>
    </location>
</feature>
<dbReference type="GO" id="GO:0005886">
    <property type="term" value="C:plasma membrane"/>
    <property type="evidence" value="ECO:0007669"/>
    <property type="project" value="UniProtKB-SubCell"/>
</dbReference>
<evidence type="ECO:0000256" key="11">
    <source>
        <dbReference type="ARBA" id="ARBA00023098"/>
    </source>
</evidence>
<evidence type="ECO:0000256" key="12">
    <source>
        <dbReference type="ARBA" id="ARBA00023136"/>
    </source>
</evidence>
<feature type="transmembrane region" description="Helical" evidence="19">
    <location>
        <begin position="39"/>
        <end position="58"/>
    </location>
</feature>
<keyword evidence="21" id="KW-1185">Reference proteome</keyword>
<keyword evidence="9 17" id="KW-0067">ATP-binding</keyword>
<evidence type="ECO:0000313" key="21">
    <source>
        <dbReference type="Proteomes" id="UP000231179"/>
    </source>
</evidence>
<evidence type="ECO:0000313" key="20">
    <source>
        <dbReference type="EMBL" id="ATX70871.1"/>
    </source>
</evidence>
<evidence type="ECO:0000256" key="3">
    <source>
        <dbReference type="ARBA" id="ARBA00022475"/>
    </source>
</evidence>
<keyword evidence="13" id="KW-0594">Phospholipid biosynthesis</keyword>
<feature type="binding site" evidence="17">
    <location>
        <position position="36"/>
    </location>
    <ligand>
        <name>ATP</name>
        <dbReference type="ChEBI" id="CHEBI:30616"/>
    </ligand>
</feature>
<keyword evidence="8 20" id="KW-0418">Kinase</keyword>
<keyword evidence="4" id="KW-0444">Lipid biosynthesis</keyword>
<evidence type="ECO:0000256" key="18">
    <source>
        <dbReference type="PIRSR" id="PIRSR600829-4"/>
    </source>
</evidence>
<protein>
    <submittedName>
        <fullName evidence="20">Undecaprenol kinase</fullName>
    </submittedName>
</protein>
<evidence type="ECO:0000256" key="9">
    <source>
        <dbReference type="ARBA" id="ARBA00022840"/>
    </source>
</evidence>
<dbReference type="GO" id="GO:0016301">
    <property type="term" value="F:kinase activity"/>
    <property type="evidence" value="ECO:0007669"/>
    <property type="project" value="UniProtKB-KW"/>
</dbReference>
<evidence type="ECO:0000256" key="7">
    <source>
        <dbReference type="ARBA" id="ARBA00022741"/>
    </source>
</evidence>
<name>A0A2K8KKS2_9MOLU</name>
<keyword evidence="3" id="KW-1003">Cell membrane</keyword>
<keyword evidence="6 19" id="KW-0812">Transmembrane</keyword>
<dbReference type="RefSeq" id="WP_100254427.1">
    <property type="nucleotide sequence ID" value="NZ_CP024870.1"/>
</dbReference>
<feature type="transmembrane region" description="Helical" evidence="19">
    <location>
        <begin position="64"/>
        <end position="83"/>
    </location>
</feature>
<dbReference type="InterPro" id="IPR000829">
    <property type="entry name" value="DAGK"/>
</dbReference>
<dbReference type="GO" id="GO:0046872">
    <property type="term" value="F:metal ion binding"/>
    <property type="evidence" value="ECO:0007669"/>
    <property type="project" value="UniProtKB-KW"/>
</dbReference>
<evidence type="ECO:0000256" key="14">
    <source>
        <dbReference type="ARBA" id="ARBA00023264"/>
    </source>
</evidence>
<dbReference type="Proteomes" id="UP000231179">
    <property type="component" value="Chromosome"/>
</dbReference>
<evidence type="ECO:0000256" key="6">
    <source>
        <dbReference type="ARBA" id="ARBA00022692"/>
    </source>
</evidence>
<dbReference type="GO" id="GO:0005524">
    <property type="term" value="F:ATP binding"/>
    <property type="evidence" value="ECO:0007669"/>
    <property type="project" value="UniProtKB-KW"/>
</dbReference>
<dbReference type="Gene3D" id="1.10.287.3610">
    <property type="match status" value="1"/>
</dbReference>
<evidence type="ECO:0000256" key="16">
    <source>
        <dbReference type="PIRSR" id="PIRSR600829-2"/>
    </source>
</evidence>
<keyword evidence="11" id="KW-0443">Lipid metabolism</keyword>
<dbReference type="Pfam" id="PF01219">
    <property type="entry name" value="DAGK_prokar"/>
    <property type="match status" value="1"/>
</dbReference>